<dbReference type="Gene3D" id="3.40.50.80">
    <property type="entry name" value="Nucleotide-binding domain of ferredoxin-NADP reductase (FNR) module"/>
    <property type="match status" value="1"/>
</dbReference>
<dbReference type="Proteomes" id="UP000241769">
    <property type="component" value="Unassembled WGS sequence"/>
</dbReference>
<keyword evidence="3 7" id="KW-0812">Transmembrane</keyword>
<reference evidence="9 10" key="1">
    <citation type="journal article" date="2018" name="Genome Biol. Evol.">
        <title>Multiple Roots of Fruiting Body Formation in Amoebozoa.</title>
        <authorList>
            <person name="Hillmann F."/>
            <person name="Forbes G."/>
            <person name="Novohradska S."/>
            <person name="Ferling I."/>
            <person name="Riege K."/>
            <person name="Groth M."/>
            <person name="Westermann M."/>
            <person name="Marz M."/>
            <person name="Spaller T."/>
            <person name="Winckler T."/>
            <person name="Schaap P."/>
            <person name="Glockner G."/>
        </authorList>
    </citation>
    <scope>NUCLEOTIDE SEQUENCE [LARGE SCALE GENOMIC DNA]</scope>
    <source>
        <strain evidence="9 10">Jena</strain>
    </source>
</reference>
<dbReference type="PROSITE" id="PS50216">
    <property type="entry name" value="DHHC"/>
    <property type="match status" value="1"/>
</dbReference>
<evidence type="ECO:0000256" key="6">
    <source>
        <dbReference type="ARBA" id="ARBA00023315"/>
    </source>
</evidence>
<comment type="similarity">
    <text evidence="7">Belongs to the DHHC palmitoyltransferase family.</text>
</comment>
<evidence type="ECO:0000256" key="4">
    <source>
        <dbReference type="ARBA" id="ARBA00022989"/>
    </source>
</evidence>
<dbReference type="InterPro" id="IPR039261">
    <property type="entry name" value="FNR_nucleotide-bd"/>
</dbReference>
<dbReference type="GO" id="GO:0016020">
    <property type="term" value="C:membrane"/>
    <property type="evidence" value="ECO:0007669"/>
    <property type="project" value="UniProtKB-SubCell"/>
</dbReference>
<dbReference type="SUPFAM" id="SSF63380">
    <property type="entry name" value="Riboflavin synthase domain-like"/>
    <property type="match status" value="1"/>
</dbReference>
<evidence type="ECO:0000313" key="9">
    <source>
        <dbReference type="EMBL" id="PRP78757.1"/>
    </source>
</evidence>
<dbReference type="STRING" id="1890364.A0A2P6N474"/>
<dbReference type="InterPro" id="IPR039859">
    <property type="entry name" value="PFA4/ZDH16/20/ERF2-like"/>
</dbReference>
<dbReference type="EC" id="2.3.1.225" evidence="7"/>
<dbReference type="InterPro" id="IPR001433">
    <property type="entry name" value="OxRdtase_FAD/NAD-bd"/>
</dbReference>
<evidence type="ECO:0000256" key="3">
    <source>
        <dbReference type="ARBA" id="ARBA00022692"/>
    </source>
</evidence>
<feature type="transmembrane region" description="Helical" evidence="7">
    <location>
        <begin position="351"/>
        <end position="369"/>
    </location>
</feature>
<dbReference type="SUPFAM" id="SSF52343">
    <property type="entry name" value="Ferredoxin reductase-like, C-terminal NADP-linked domain"/>
    <property type="match status" value="1"/>
</dbReference>
<feature type="transmembrane region" description="Helical" evidence="7">
    <location>
        <begin position="497"/>
        <end position="526"/>
    </location>
</feature>
<dbReference type="InterPro" id="IPR017927">
    <property type="entry name" value="FAD-bd_FR_type"/>
</dbReference>
<protein>
    <recommendedName>
        <fullName evidence="7">Palmitoyltransferase</fullName>
        <ecNumber evidence="7">2.3.1.225</ecNumber>
    </recommendedName>
</protein>
<dbReference type="OrthoDB" id="9909019at2759"/>
<dbReference type="GO" id="GO:0016491">
    <property type="term" value="F:oxidoreductase activity"/>
    <property type="evidence" value="ECO:0007669"/>
    <property type="project" value="InterPro"/>
</dbReference>
<dbReference type="CDD" id="cd00322">
    <property type="entry name" value="FNR_like"/>
    <property type="match status" value="1"/>
</dbReference>
<evidence type="ECO:0000256" key="7">
    <source>
        <dbReference type="RuleBase" id="RU079119"/>
    </source>
</evidence>
<feature type="transmembrane region" description="Helical" evidence="7">
    <location>
        <begin position="317"/>
        <end position="339"/>
    </location>
</feature>
<organism evidence="9 10">
    <name type="scientific">Planoprotostelium fungivorum</name>
    <dbReference type="NCBI Taxonomy" id="1890364"/>
    <lineage>
        <taxon>Eukaryota</taxon>
        <taxon>Amoebozoa</taxon>
        <taxon>Evosea</taxon>
        <taxon>Variosea</taxon>
        <taxon>Cavosteliida</taxon>
        <taxon>Cavosteliaceae</taxon>
        <taxon>Planoprotostelium</taxon>
    </lineage>
</organism>
<comment type="catalytic activity">
    <reaction evidence="7">
        <text>L-cysteinyl-[protein] + hexadecanoyl-CoA = S-hexadecanoyl-L-cysteinyl-[protein] + CoA</text>
        <dbReference type="Rhea" id="RHEA:36683"/>
        <dbReference type="Rhea" id="RHEA-COMP:10131"/>
        <dbReference type="Rhea" id="RHEA-COMP:11032"/>
        <dbReference type="ChEBI" id="CHEBI:29950"/>
        <dbReference type="ChEBI" id="CHEBI:57287"/>
        <dbReference type="ChEBI" id="CHEBI:57379"/>
        <dbReference type="ChEBI" id="CHEBI:74151"/>
        <dbReference type="EC" id="2.3.1.225"/>
    </reaction>
</comment>
<comment type="subcellular location">
    <subcellularLocation>
        <location evidence="1">Membrane</location>
        <topology evidence="1">Multi-pass membrane protein</topology>
    </subcellularLocation>
</comment>
<evidence type="ECO:0000256" key="2">
    <source>
        <dbReference type="ARBA" id="ARBA00022679"/>
    </source>
</evidence>
<comment type="caution">
    <text evidence="9">The sequence shown here is derived from an EMBL/GenBank/DDBJ whole genome shotgun (WGS) entry which is preliminary data.</text>
</comment>
<keyword evidence="6 7" id="KW-0012">Acyltransferase</keyword>
<keyword evidence="10" id="KW-1185">Reference proteome</keyword>
<dbReference type="InterPro" id="IPR001594">
    <property type="entry name" value="Palmitoyltrfase_DHHC"/>
</dbReference>
<keyword evidence="4 7" id="KW-1133">Transmembrane helix</keyword>
<comment type="domain">
    <text evidence="7">The DHHC domain is required for palmitoyltransferase activity.</text>
</comment>
<keyword evidence="2 7" id="KW-0808">Transferase</keyword>
<dbReference type="Pfam" id="PF01529">
    <property type="entry name" value="DHHC"/>
    <property type="match status" value="1"/>
</dbReference>
<evidence type="ECO:0000259" key="8">
    <source>
        <dbReference type="PROSITE" id="PS51384"/>
    </source>
</evidence>
<dbReference type="EMBL" id="MDYQ01000207">
    <property type="protein sequence ID" value="PRP78757.1"/>
    <property type="molecule type" value="Genomic_DNA"/>
</dbReference>
<dbReference type="InParanoid" id="A0A2P6N474"/>
<dbReference type="InterPro" id="IPR017938">
    <property type="entry name" value="Riboflavin_synthase-like_b-brl"/>
</dbReference>
<dbReference type="PANTHER" id="PTHR12246">
    <property type="entry name" value="PALMITOYLTRANSFERASE ZDHHC16"/>
    <property type="match status" value="1"/>
</dbReference>
<dbReference type="Gene3D" id="2.40.30.10">
    <property type="entry name" value="Translation factors"/>
    <property type="match status" value="1"/>
</dbReference>
<evidence type="ECO:0000256" key="1">
    <source>
        <dbReference type="ARBA" id="ARBA00004141"/>
    </source>
</evidence>
<dbReference type="Pfam" id="PF00175">
    <property type="entry name" value="NAD_binding_1"/>
    <property type="match status" value="1"/>
</dbReference>
<dbReference type="GO" id="GO:0019706">
    <property type="term" value="F:protein-cysteine S-palmitoyltransferase activity"/>
    <property type="evidence" value="ECO:0007669"/>
    <property type="project" value="UniProtKB-EC"/>
</dbReference>
<dbReference type="PROSITE" id="PS51384">
    <property type="entry name" value="FAD_FR"/>
    <property type="match status" value="1"/>
</dbReference>
<dbReference type="AlphaFoldDB" id="A0A2P6N474"/>
<proteinExistence type="inferred from homology"/>
<gene>
    <name evidence="9" type="ORF">PROFUN_00930</name>
</gene>
<accession>A0A2P6N474</accession>
<keyword evidence="5 7" id="KW-0472">Membrane</keyword>
<sequence length="596" mass="67633">MLQRTSYVGCTFIRHSTKQKPLYHKRPNFSTPPSFNPYRMAATYTAEKELPIVPSKVVVKTKEANSFVSFSLKLEPEQRKDFHGQWSDFFFPPDKDANRLSDPKTIISGFSMTSSPNELNERGTVRFTVKKTTHPGTIHVHDIMQVGDTIHIKGGQGPFFYSREKFHHKKVVLIGAGVGTTPLWSILSHIYDSEPEVSATFIHSVRNEEDKLYMREIEEMMQKRENVRAKWYVTSTSGRMTSSHLIEDCGDQLSESLYYVCGPKPFVDDVSTWLREAGVKEDDIQSPATMKFILQCCSYFPCATPGFLKAVKTFFNVLPWLAVVIYFGVGWFDFVSVCLIDIEEGNGGRALLNLIIFHVTGGLCMWSYFATALASPKMIQLDADEQEDYEFVKGEMDAARAAFEQNPSARILVPSYVSQRLCKKCTFYKPERTHHCSWCNTCIVKMDHHCPWVGNCVGGHNYKYFVLLLFYTPIFTGYSAVYGFYSLRTAAQNGLPFTRVFLLSVIAISLCMGVACLLSLHLYLLFSNTTTLEFGFLIAKCSGCSPAMSPYNKGSLRNFESVFGTDRKLWPFPMENQVSKVSIRRPMDTKTVVEMV</sequence>
<evidence type="ECO:0000313" key="10">
    <source>
        <dbReference type="Proteomes" id="UP000241769"/>
    </source>
</evidence>
<feature type="transmembrane region" description="Helical" evidence="7">
    <location>
        <begin position="464"/>
        <end position="485"/>
    </location>
</feature>
<dbReference type="PRINTS" id="PR00406">
    <property type="entry name" value="CYTB5RDTASE"/>
</dbReference>
<evidence type="ECO:0000256" key="5">
    <source>
        <dbReference type="ARBA" id="ARBA00023136"/>
    </source>
</evidence>
<feature type="domain" description="FAD-binding FR-type" evidence="8">
    <location>
        <begin position="50"/>
        <end position="162"/>
    </location>
</feature>
<name>A0A2P6N474_9EUKA</name>